<dbReference type="PROSITE" id="PS50885">
    <property type="entry name" value="HAMP"/>
    <property type="match status" value="1"/>
</dbReference>
<keyword evidence="2 4" id="KW-0807">Transducer</keyword>
<dbReference type="GO" id="GO:0006935">
    <property type="term" value="P:chemotaxis"/>
    <property type="evidence" value="ECO:0007669"/>
    <property type="project" value="UniProtKB-ARBA"/>
</dbReference>
<dbReference type="Pfam" id="PF00672">
    <property type="entry name" value="HAMP"/>
    <property type="match status" value="1"/>
</dbReference>
<protein>
    <submittedName>
        <fullName evidence="9">Methyl-accepting chemotaxis protein</fullName>
    </submittedName>
</protein>
<evidence type="ECO:0000256" key="1">
    <source>
        <dbReference type="ARBA" id="ARBA00004370"/>
    </source>
</evidence>
<dbReference type="InterPro" id="IPR003660">
    <property type="entry name" value="HAMP_dom"/>
</dbReference>
<organism evidence="9 10">
    <name type="scientific">Neptuniibacter caesariensis</name>
    <dbReference type="NCBI Taxonomy" id="207954"/>
    <lineage>
        <taxon>Bacteria</taxon>
        <taxon>Pseudomonadati</taxon>
        <taxon>Pseudomonadota</taxon>
        <taxon>Gammaproteobacteria</taxon>
        <taxon>Oceanospirillales</taxon>
        <taxon>Oceanospirillaceae</taxon>
        <taxon>Neptuniibacter</taxon>
    </lineage>
</organism>
<evidence type="ECO:0000256" key="3">
    <source>
        <dbReference type="ARBA" id="ARBA00029447"/>
    </source>
</evidence>
<dbReference type="AlphaFoldDB" id="A0A7U8C813"/>
<dbReference type="GO" id="GO:0016020">
    <property type="term" value="C:membrane"/>
    <property type="evidence" value="ECO:0007669"/>
    <property type="project" value="UniProtKB-SubCell"/>
</dbReference>
<evidence type="ECO:0000256" key="6">
    <source>
        <dbReference type="SAM" id="Phobius"/>
    </source>
</evidence>
<keyword evidence="6" id="KW-0472">Membrane</keyword>
<feature type="coiled-coil region" evidence="5">
    <location>
        <begin position="587"/>
        <end position="614"/>
    </location>
</feature>
<dbReference type="InterPro" id="IPR004089">
    <property type="entry name" value="MCPsignal_dom"/>
</dbReference>
<dbReference type="SMART" id="SM00304">
    <property type="entry name" value="HAMP"/>
    <property type="match status" value="1"/>
</dbReference>
<sequence>MSLKLTHKITLGFAALVISILVVGGGGLVGNSNIYQKLNHITEDTLPILVGSFNQMIELQQANQNLYITLAEEDSEKIAASTKVFEANLKSFSAKIKQLAPLLENQPELSEKLAGVEKLSQDYQKQAASVLKLHNERLVLSQRVTEQELDLQGKADSVSGWTQRYISKSRNSDGVIAARNLTRSMTKLRIQITNYKRGGDLKTLNERVASNKGDLTDKYAAFTKAELKAQQVNSLIIALDTHFNKEDGLINLYNRKQQTLDELNKQLTNTHQLLKKVSTAANQFIEFAKNEASTAETAAQEANSLSKGLIIALSVGTTAFAVFIAFITIGTIRKPLAQFTSELLKLRDGDLTVSFNQARKDEFGELAESLNTVVSSQRQILQEVAKGSENLSVVAQTNSEISQLTTGAMQDQSQQLEMASSAALEMESSVGEVANHSATTLDAVHQCESLSHEVNNNVGETLKSIKEQAAAINNAVDVSNGLANYSTEIDAILETIHAIAEQTNLLALNAAIEAARAGDHGRGFAVVADEVRGLASRTRNSTDEIQEMIENMKGSIQEVVTVMQNSYDQAQSCVGNANTSQESLASMNESISNIRLLNTQIEDAAQQQRQAVQEVSTQLNSINHSASETAEGAQEASNSSDQLLSISNKQQDLLKRFTL</sequence>
<comment type="similarity">
    <text evidence="3">Belongs to the methyl-accepting chemotaxis (MCP) protein family.</text>
</comment>
<evidence type="ECO:0000259" key="7">
    <source>
        <dbReference type="PROSITE" id="PS50111"/>
    </source>
</evidence>
<dbReference type="Pfam" id="PF12729">
    <property type="entry name" value="4HB_MCP_1"/>
    <property type="match status" value="1"/>
</dbReference>
<keyword evidence="5" id="KW-0175">Coiled coil</keyword>
<comment type="caution">
    <text evidence="9">The sequence shown here is derived from an EMBL/GenBank/DDBJ whole genome shotgun (WGS) entry which is preliminary data.</text>
</comment>
<evidence type="ECO:0000313" key="9">
    <source>
        <dbReference type="EMBL" id="EAR61521.1"/>
    </source>
</evidence>
<dbReference type="Pfam" id="PF00015">
    <property type="entry name" value="MCPsignal"/>
    <property type="match status" value="1"/>
</dbReference>
<dbReference type="Proteomes" id="UP000002171">
    <property type="component" value="Unassembled WGS sequence"/>
</dbReference>
<dbReference type="RefSeq" id="WP_007020332.1">
    <property type="nucleotide sequence ID" value="NZ_CH724125.1"/>
</dbReference>
<dbReference type="CDD" id="cd06225">
    <property type="entry name" value="HAMP"/>
    <property type="match status" value="1"/>
</dbReference>
<keyword evidence="10" id="KW-1185">Reference proteome</keyword>
<keyword evidence="6" id="KW-0812">Transmembrane</keyword>
<gene>
    <name evidence="9" type="ORF">MED92_12741</name>
</gene>
<name>A0A7U8C813_NEPCE</name>
<dbReference type="PANTHER" id="PTHR32089:SF70">
    <property type="entry name" value="ENERGY TAXIS MODULATING METHYL ACCEPTING SENSORY TRANSDUCER"/>
    <property type="match status" value="1"/>
</dbReference>
<dbReference type="InterPro" id="IPR024478">
    <property type="entry name" value="HlyB_4HB_MCP"/>
</dbReference>
<dbReference type="PROSITE" id="PS50111">
    <property type="entry name" value="CHEMOTAXIS_TRANSDUC_2"/>
    <property type="match status" value="1"/>
</dbReference>
<evidence type="ECO:0000259" key="8">
    <source>
        <dbReference type="PROSITE" id="PS50885"/>
    </source>
</evidence>
<dbReference type="PANTHER" id="PTHR32089">
    <property type="entry name" value="METHYL-ACCEPTING CHEMOTAXIS PROTEIN MCPB"/>
    <property type="match status" value="1"/>
</dbReference>
<evidence type="ECO:0000256" key="4">
    <source>
        <dbReference type="PROSITE-ProRule" id="PRU00284"/>
    </source>
</evidence>
<evidence type="ECO:0000256" key="2">
    <source>
        <dbReference type="ARBA" id="ARBA00023224"/>
    </source>
</evidence>
<dbReference type="Gene3D" id="1.10.287.950">
    <property type="entry name" value="Methyl-accepting chemotaxis protein"/>
    <property type="match status" value="1"/>
</dbReference>
<evidence type="ECO:0000256" key="5">
    <source>
        <dbReference type="SAM" id="Coils"/>
    </source>
</evidence>
<proteinExistence type="inferred from homology"/>
<reference evidence="9 10" key="1">
    <citation type="submission" date="2006-02" db="EMBL/GenBank/DDBJ databases">
        <authorList>
            <person name="Pinhassi J."/>
            <person name="Pedros-Alio C."/>
            <person name="Ferriera S."/>
            <person name="Johnson J."/>
            <person name="Kravitz S."/>
            <person name="Halpern A."/>
            <person name="Remington K."/>
            <person name="Beeson K."/>
            <person name="Tran B."/>
            <person name="Rogers Y.-H."/>
            <person name="Friedman R."/>
            <person name="Venter J.C."/>
        </authorList>
    </citation>
    <scope>NUCLEOTIDE SEQUENCE [LARGE SCALE GENOMIC DNA]</scope>
    <source>
        <strain evidence="9 10">MED92</strain>
    </source>
</reference>
<feature type="transmembrane region" description="Helical" evidence="6">
    <location>
        <begin position="309"/>
        <end position="332"/>
    </location>
</feature>
<dbReference type="GO" id="GO:0007165">
    <property type="term" value="P:signal transduction"/>
    <property type="evidence" value="ECO:0007669"/>
    <property type="project" value="UniProtKB-KW"/>
</dbReference>
<dbReference type="EMBL" id="AAOW01000007">
    <property type="protein sequence ID" value="EAR61521.1"/>
    <property type="molecule type" value="Genomic_DNA"/>
</dbReference>
<evidence type="ECO:0000313" key="10">
    <source>
        <dbReference type="Proteomes" id="UP000002171"/>
    </source>
</evidence>
<dbReference type="SMART" id="SM00283">
    <property type="entry name" value="MA"/>
    <property type="match status" value="1"/>
</dbReference>
<keyword evidence="6" id="KW-1133">Transmembrane helix</keyword>
<comment type="subcellular location">
    <subcellularLocation>
        <location evidence="1">Membrane</location>
    </subcellularLocation>
</comment>
<accession>A0A7U8C813</accession>
<feature type="domain" description="HAMP" evidence="8">
    <location>
        <begin position="330"/>
        <end position="382"/>
    </location>
</feature>
<feature type="coiled-coil region" evidence="5">
    <location>
        <begin position="246"/>
        <end position="305"/>
    </location>
</feature>
<dbReference type="OrthoDB" id="5693655at2"/>
<dbReference type="FunFam" id="1.10.287.950:FF:000001">
    <property type="entry name" value="Methyl-accepting chemotaxis sensory transducer"/>
    <property type="match status" value="1"/>
</dbReference>
<feature type="domain" description="Methyl-accepting transducer" evidence="7">
    <location>
        <begin position="387"/>
        <end position="623"/>
    </location>
</feature>
<dbReference type="SUPFAM" id="SSF58104">
    <property type="entry name" value="Methyl-accepting chemotaxis protein (MCP) signaling domain"/>
    <property type="match status" value="1"/>
</dbReference>